<feature type="signal peptide" evidence="4">
    <location>
        <begin position="1"/>
        <end position="23"/>
    </location>
</feature>
<dbReference type="SMART" id="SM00202">
    <property type="entry name" value="SR"/>
    <property type="match status" value="5"/>
</dbReference>
<sequence length="742" mass="82032">MPYIFYITLVKFVSLLHIPNVEAPVEEEYYEVRTASSNIRLVGGSSQYSGRVEIQFNQKWGTICNHGTGAWAITNLTGYPNATSDIWLDHVMCTGSEKSIFDCDYRIPMDSTYCNHSIDVGVICSSTAAINISLIGGLDQYTGRLEIELDNRRGTVCGDLFSDRNAAVLALGLLQISQATQLRQTRYGLTTLSARDLSRASLIVLIAYHGAHMTVIITRIAGARAFTNLAGYPRAPDMIWLDDVVCTGSEQSIAECTHRIPWGSNDCNHNNDVGVVCSPTADINIRLVGGSSQNSGRVEILLNEQWGYPTAPAQIWLDELWCTGCEQSIADCTHRMPWGSHKCNHNEDVGVVCSSTAANDIRLVGGSSQYSGRVEILYNGTWGTLCDNGFSDRNAVVAGFAQAIKNLANYPTAPAQIWLDDVVCTGCEHNIADCNHRHWGSNNCNHDDDVGVSLINGSSPYSGIVVGHLRTFCDLGFSKEAANVTCTSLGFGEYSRHYHMQVLGNGDGDTPMLKKSITCIGTEKDLEFCDRSEAELEDCQPDNAVGIECKGSNFGQENLLQNRTEYVSLDCNGTEEDIAQCMWTRGNNDGEYGTLGLFCSVNNDWWTVCYTGFTEYAADLICQTLGHGKNKWFTKYVDSNRYYSYSTIGSLICDKNDKLLRDCKVIPMAFYSYGPGECDGNNINIKCLEDRRLPILNVLALTAMCPLVMIIVIAVDNVNNKNINKWPIQQGRSYFTRRNRRQ</sequence>
<evidence type="ECO:0000256" key="1">
    <source>
        <dbReference type="ARBA" id="ARBA00023157"/>
    </source>
</evidence>
<dbReference type="EMBL" id="CP111028">
    <property type="protein sequence ID" value="WAR30358.1"/>
    <property type="molecule type" value="Genomic_DNA"/>
</dbReference>
<evidence type="ECO:0000313" key="6">
    <source>
        <dbReference type="EMBL" id="WAR30358.1"/>
    </source>
</evidence>
<evidence type="ECO:0000313" key="7">
    <source>
        <dbReference type="Proteomes" id="UP001164746"/>
    </source>
</evidence>
<feature type="domain" description="SRCR" evidence="5">
    <location>
        <begin position="39"/>
        <end position="125"/>
    </location>
</feature>
<dbReference type="PROSITE" id="PS50287">
    <property type="entry name" value="SRCR_2"/>
    <property type="match status" value="6"/>
</dbReference>
<feature type="disulfide bond" evidence="2">
    <location>
        <begin position="424"/>
        <end position="434"/>
    </location>
</feature>
<evidence type="ECO:0000259" key="5">
    <source>
        <dbReference type="PROSITE" id="PS50287"/>
    </source>
</evidence>
<feature type="disulfide bond" evidence="2">
    <location>
        <begin position="519"/>
        <end position="529"/>
    </location>
</feature>
<comment type="caution">
    <text evidence="2">Lacks conserved residue(s) required for the propagation of feature annotation.</text>
</comment>
<proteinExistence type="predicted"/>
<organism evidence="6 7">
    <name type="scientific">Mya arenaria</name>
    <name type="common">Soft-shell clam</name>
    <dbReference type="NCBI Taxonomy" id="6604"/>
    <lineage>
        <taxon>Eukaryota</taxon>
        <taxon>Metazoa</taxon>
        <taxon>Spiralia</taxon>
        <taxon>Lophotrochozoa</taxon>
        <taxon>Mollusca</taxon>
        <taxon>Bivalvia</taxon>
        <taxon>Autobranchia</taxon>
        <taxon>Heteroconchia</taxon>
        <taxon>Euheterodonta</taxon>
        <taxon>Imparidentia</taxon>
        <taxon>Neoheterodontei</taxon>
        <taxon>Myida</taxon>
        <taxon>Myoidea</taxon>
        <taxon>Myidae</taxon>
        <taxon>Mya</taxon>
    </lineage>
</organism>
<dbReference type="Proteomes" id="UP001164746">
    <property type="component" value="Chromosome 17"/>
</dbReference>
<keyword evidence="7" id="KW-1185">Reference proteome</keyword>
<feature type="disulfide bond" evidence="2">
    <location>
        <begin position="322"/>
        <end position="332"/>
    </location>
</feature>
<feature type="domain" description="SRCR" evidence="5">
    <location>
        <begin position="452"/>
        <end position="550"/>
    </location>
</feature>
<keyword evidence="3" id="KW-1133">Transmembrane helix</keyword>
<feature type="domain" description="SRCR" evidence="5">
    <location>
        <begin position="132"/>
        <end position="278"/>
    </location>
</feature>
<gene>
    <name evidence="6" type="ORF">MAR_032900</name>
</gene>
<keyword evidence="1 2" id="KW-1015">Disulfide bond</keyword>
<dbReference type="InterPro" id="IPR036772">
    <property type="entry name" value="SRCR-like_dom_sf"/>
</dbReference>
<dbReference type="Gene3D" id="3.10.250.10">
    <property type="entry name" value="SRCR-like domain"/>
    <property type="match status" value="7"/>
</dbReference>
<feature type="disulfide bond" evidence="2">
    <location>
        <begin position="246"/>
        <end position="256"/>
    </location>
</feature>
<feature type="domain" description="SRCR" evidence="5">
    <location>
        <begin position="581"/>
        <end position="688"/>
    </location>
</feature>
<dbReference type="PRINTS" id="PR00258">
    <property type="entry name" value="SPERACTRCPTR"/>
</dbReference>
<accession>A0ABY7G7H6</accession>
<evidence type="ECO:0000256" key="4">
    <source>
        <dbReference type="SAM" id="SignalP"/>
    </source>
</evidence>
<evidence type="ECO:0000256" key="3">
    <source>
        <dbReference type="SAM" id="Phobius"/>
    </source>
</evidence>
<protein>
    <submittedName>
        <fullName evidence="6">C163A-like protein</fullName>
    </submittedName>
</protein>
<feature type="chain" id="PRO_5045897623" evidence="4">
    <location>
        <begin position="24"/>
        <end position="742"/>
    </location>
</feature>
<reference evidence="6" key="1">
    <citation type="submission" date="2022-11" db="EMBL/GenBank/DDBJ databases">
        <title>Centuries of genome instability and evolution in soft-shell clam transmissible cancer (bioRxiv).</title>
        <authorList>
            <person name="Hart S.F.M."/>
            <person name="Yonemitsu M.A."/>
            <person name="Giersch R.M."/>
            <person name="Beal B.F."/>
            <person name="Arriagada G."/>
            <person name="Davis B.W."/>
            <person name="Ostrander E.A."/>
            <person name="Goff S.P."/>
            <person name="Metzger M.J."/>
        </authorList>
    </citation>
    <scope>NUCLEOTIDE SEQUENCE</scope>
    <source>
        <strain evidence="6">MELC-2E11</strain>
        <tissue evidence="6">Siphon/mantle</tissue>
    </source>
</reference>
<name>A0ABY7G7H6_MYAAR</name>
<evidence type="ECO:0000256" key="2">
    <source>
        <dbReference type="PROSITE-ProRule" id="PRU00196"/>
    </source>
</evidence>
<feature type="disulfide bond" evidence="2">
    <location>
        <begin position="653"/>
        <end position="663"/>
    </location>
</feature>
<dbReference type="InterPro" id="IPR001190">
    <property type="entry name" value="SRCR"/>
</dbReference>
<feature type="transmembrane region" description="Helical" evidence="3">
    <location>
        <begin position="695"/>
        <end position="715"/>
    </location>
</feature>
<feature type="domain" description="SRCR" evidence="5">
    <location>
        <begin position="361"/>
        <end position="455"/>
    </location>
</feature>
<feature type="domain" description="SRCR" evidence="5">
    <location>
        <begin position="285"/>
        <end position="354"/>
    </location>
</feature>
<dbReference type="Pfam" id="PF00530">
    <property type="entry name" value="SRCR"/>
    <property type="match status" value="5"/>
</dbReference>
<feature type="disulfide bond" evidence="2">
    <location>
        <begin position="93"/>
        <end position="103"/>
    </location>
</feature>
<dbReference type="PANTHER" id="PTHR48071">
    <property type="entry name" value="SRCR DOMAIN-CONTAINING PROTEIN"/>
    <property type="match status" value="1"/>
</dbReference>
<dbReference type="SUPFAM" id="SSF56487">
    <property type="entry name" value="SRCR-like"/>
    <property type="match status" value="6"/>
</dbReference>
<keyword evidence="3" id="KW-0812">Transmembrane</keyword>
<dbReference type="PANTHER" id="PTHR48071:SF27">
    <property type="entry name" value="SCAVENGER RECEPTOR CYSTEINE-RICH TYPE 1 PROTEIN M130-LIKE"/>
    <property type="match status" value="1"/>
</dbReference>
<keyword evidence="4" id="KW-0732">Signal</keyword>
<keyword evidence="3" id="KW-0472">Membrane</keyword>